<evidence type="ECO:0000313" key="8">
    <source>
        <dbReference type="Proteomes" id="UP000284657"/>
    </source>
</evidence>
<evidence type="ECO:0008006" key="9">
    <source>
        <dbReference type="Google" id="ProtNLM"/>
    </source>
</evidence>
<dbReference type="Proteomes" id="UP000284657">
    <property type="component" value="Unassembled WGS sequence"/>
</dbReference>
<keyword evidence="4" id="KW-0843">Virulence</keyword>
<gene>
    <name evidence="5" type="ORF">BBJ29_001054</name>
    <name evidence="6" type="ORF">BBP00_00003012</name>
</gene>
<name>A0A3F2RVU6_9STRA</name>
<dbReference type="PIRSF" id="PIRSF029958">
    <property type="entry name" value="Necrosis-inducing_protein"/>
    <property type="match status" value="1"/>
</dbReference>
<evidence type="ECO:0000256" key="1">
    <source>
        <dbReference type="ARBA" id="ARBA00004613"/>
    </source>
</evidence>
<dbReference type="AlphaFoldDB" id="A0A3F2RVU6"/>
<proteinExistence type="inferred from homology"/>
<dbReference type="GO" id="GO:0005576">
    <property type="term" value="C:extracellular region"/>
    <property type="evidence" value="ECO:0007669"/>
    <property type="project" value="UniProtKB-SubCell"/>
</dbReference>
<dbReference type="EMBL" id="MBDO02000058">
    <property type="protein sequence ID" value="RLN65181.1"/>
    <property type="molecule type" value="Genomic_DNA"/>
</dbReference>
<keyword evidence="3" id="KW-0964">Secreted</keyword>
<dbReference type="OrthoDB" id="89086at2759"/>
<dbReference type="Proteomes" id="UP000277300">
    <property type="component" value="Unassembled WGS sequence"/>
</dbReference>
<evidence type="ECO:0000256" key="3">
    <source>
        <dbReference type="ARBA" id="ARBA00022525"/>
    </source>
</evidence>
<organism evidence="6 7">
    <name type="scientific">Phytophthora kernoviae</name>
    <dbReference type="NCBI Taxonomy" id="325452"/>
    <lineage>
        <taxon>Eukaryota</taxon>
        <taxon>Sar</taxon>
        <taxon>Stramenopiles</taxon>
        <taxon>Oomycota</taxon>
        <taxon>Peronosporomycetes</taxon>
        <taxon>Peronosporales</taxon>
        <taxon>Peronosporaceae</taxon>
        <taxon>Phytophthora</taxon>
    </lineage>
</organism>
<dbReference type="InterPro" id="IPR008701">
    <property type="entry name" value="NPP1"/>
</dbReference>
<evidence type="ECO:0000256" key="4">
    <source>
        <dbReference type="ARBA" id="ARBA00023026"/>
    </source>
</evidence>
<dbReference type="PANTHER" id="PTHR33657:SF8">
    <property type="entry name" value="DOMAIN PROTEIN, PUTATIVE (AFU_ORTHOLOGUE AFUA_5G00600)-RELATED"/>
    <property type="match status" value="1"/>
</dbReference>
<dbReference type="EMBL" id="MBAD02001247">
    <property type="protein sequence ID" value="RLN56669.1"/>
    <property type="molecule type" value="Genomic_DNA"/>
</dbReference>
<evidence type="ECO:0000313" key="6">
    <source>
        <dbReference type="EMBL" id="RLN65181.1"/>
    </source>
</evidence>
<protein>
    <recommendedName>
        <fullName evidence="9">Necrosis inducing protein NPP1 type</fullName>
    </recommendedName>
</protein>
<evidence type="ECO:0000313" key="7">
    <source>
        <dbReference type="Proteomes" id="UP000277300"/>
    </source>
</evidence>
<dbReference type="Pfam" id="PF05630">
    <property type="entry name" value="NPP1"/>
    <property type="match status" value="2"/>
</dbReference>
<reference evidence="7 8" key="1">
    <citation type="submission" date="2018-07" db="EMBL/GenBank/DDBJ databases">
        <title>Genome sequencing of oomycete isolates from Chile give support for New Zealand origin for Phytophthora kernoviae and make available the first Nothophytophthora sp. genome.</title>
        <authorList>
            <person name="Studholme D.J."/>
            <person name="Sanfuentes E."/>
            <person name="Panda P."/>
            <person name="Hill R."/>
            <person name="Sambles C."/>
            <person name="Grant M."/>
            <person name="Williams N.M."/>
            <person name="Mcdougal R.L."/>
        </authorList>
    </citation>
    <scope>NUCLEOTIDE SEQUENCE [LARGE SCALE GENOMIC DNA]</scope>
    <source>
        <strain evidence="6">Chile6</strain>
        <strain evidence="5">Chile7</strain>
    </source>
</reference>
<evidence type="ECO:0000256" key="2">
    <source>
        <dbReference type="ARBA" id="ARBA00009520"/>
    </source>
</evidence>
<comment type="similarity">
    <text evidence="2">Belongs to the Necrosis inducing protein (NPP1) family.</text>
</comment>
<accession>A0A3F2RVU6</accession>
<comment type="caution">
    <text evidence="6">The sequence shown here is derived from an EMBL/GenBank/DDBJ whole genome shotgun (WGS) entry which is preliminary data.</text>
</comment>
<dbReference type="PANTHER" id="PTHR33657">
    <property type="entry name" value="DOMAIN PROTEIN, PUTATIVE (AFU_ORTHOLOGUE AFUA_5G00600)-RELATED"/>
    <property type="match status" value="1"/>
</dbReference>
<sequence length="167" mass="18370">MQAALAQAETLGHDELKPFAQPEPITISEKVAVKFKPQIHITNGCHPYPAVNDIGQTSGGLKFQLKMQGLWLGITSLRPLDMVQCGYSKVVPPNADGTSVKVNYESHWPINHALESTSKSGEFQDLIMWDQMTDAARTALNDADFDKANVPMKDGSFVGKLDKAWPF</sequence>
<evidence type="ECO:0000313" key="5">
    <source>
        <dbReference type="EMBL" id="RLN56669.1"/>
    </source>
</evidence>
<comment type="subcellular location">
    <subcellularLocation>
        <location evidence="1">Secreted</location>
    </subcellularLocation>
</comment>